<sequence>MAKTMVANLNLGDGDKPIELKVIRKWLSYGEKVECCYIFLDKSGDAIEAYGYLGDKGYFDSIMRMESCYSISNYVCDNGNTFFDTVPHKTKINLDYIGRVENVYEVVRTQGNAILKLKLEKLSGTMIETTLWDEVANSFDKEAIEAFPSPVIVVVTSMKVTQYLARFADDTAEAKIVFFDGAAKMLFQTNCNTLIDHDGCTDLYTFPAPLSIVISQPKIIQFRFARFRRLGTREFVADVVFEDIVCPHKESHTQTNIINQSTASTSSKITPTSSTGPPSTAPATQQKTFRIISQHHPSHQIL</sequence>
<protein>
    <recommendedName>
        <fullName evidence="4">Replication protein A OB domain-containing protein</fullName>
    </recommendedName>
</protein>
<evidence type="ECO:0000313" key="3">
    <source>
        <dbReference type="Proteomes" id="UP001157418"/>
    </source>
</evidence>
<dbReference type="PANTHER" id="PTHR47165">
    <property type="entry name" value="OS03G0429900 PROTEIN"/>
    <property type="match status" value="1"/>
</dbReference>
<feature type="region of interest" description="Disordered" evidence="1">
    <location>
        <begin position="255"/>
        <end position="285"/>
    </location>
</feature>
<evidence type="ECO:0000313" key="2">
    <source>
        <dbReference type="EMBL" id="CAH1445052.1"/>
    </source>
</evidence>
<evidence type="ECO:0000256" key="1">
    <source>
        <dbReference type="SAM" id="MobiDB-lite"/>
    </source>
</evidence>
<organism evidence="2 3">
    <name type="scientific">Lactuca virosa</name>
    <dbReference type="NCBI Taxonomy" id="75947"/>
    <lineage>
        <taxon>Eukaryota</taxon>
        <taxon>Viridiplantae</taxon>
        <taxon>Streptophyta</taxon>
        <taxon>Embryophyta</taxon>
        <taxon>Tracheophyta</taxon>
        <taxon>Spermatophyta</taxon>
        <taxon>Magnoliopsida</taxon>
        <taxon>eudicotyledons</taxon>
        <taxon>Gunneridae</taxon>
        <taxon>Pentapetalae</taxon>
        <taxon>asterids</taxon>
        <taxon>campanulids</taxon>
        <taxon>Asterales</taxon>
        <taxon>Asteraceae</taxon>
        <taxon>Cichorioideae</taxon>
        <taxon>Cichorieae</taxon>
        <taxon>Lactucinae</taxon>
        <taxon>Lactuca</taxon>
    </lineage>
</organism>
<reference evidence="2 3" key="1">
    <citation type="submission" date="2022-01" db="EMBL/GenBank/DDBJ databases">
        <authorList>
            <person name="Xiong W."/>
            <person name="Schranz E."/>
        </authorList>
    </citation>
    <scope>NUCLEOTIDE SEQUENCE [LARGE SCALE GENOMIC DNA]</scope>
</reference>
<dbReference type="SUPFAM" id="SSF50249">
    <property type="entry name" value="Nucleic acid-binding proteins"/>
    <property type="match status" value="1"/>
</dbReference>
<dbReference type="PANTHER" id="PTHR47165:SF4">
    <property type="entry name" value="OS03G0429900 PROTEIN"/>
    <property type="match status" value="1"/>
</dbReference>
<name>A0AAU9P532_9ASTR</name>
<dbReference type="Gene3D" id="2.40.50.140">
    <property type="entry name" value="Nucleic acid-binding proteins"/>
    <property type="match status" value="1"/>
</dbReference>
<dbReference type="Proteomes" id="UP001157418">
    <property type="component" value="Unassembled WGS sequence"/>
</dbReference>
<comment type="caution">
    <text evidence="2">The sequence shown here is derived from an EMBL/GenBank/DDBJ whole genome shotgun (WGS) entry which is preliminary data.</text>
</comment>
<evidence type="ECO:0008006" key="4">
    <source>
        <dbReference type="Google" id="ProtNLM"/>
    </source>
</evidence>
<dbReference type="AlphaFoldDB" id="A0AAU9P532"/>
<dbReference type="EMBL" id="CAKMRJ010005523">
    <property type="protein sequence ID" value="CAH1445052.1"/>
    <property type="molecule type" value="Genomic_DNA"/>
</dbReference>
<gene>
    <name evidence="2" type="ORF">LVIROSA_LOCUS30844</name>
</gene>
<proteinExistence type="predicted"/>
<keyword evidence="3" id="KW-1185">Reference proteome</keyword>
<accession>A0AAU9P532</accession>
<dbReference type="InterPro" id="IPR012340">
    <property type="entry name" value="NA-bd_OB-fold"/>
</dbReference>
<feature type="compositionally biased region" description="Low complexity" evidence="1">
    <location>
        <begin position="261"/>
        <end position="284"/>
    </location>
</feature>